<evidence type="ECO:0000313" key="2">
    <source>
        <dbReference type="EMBL" id="KAK4007431.1"/>
    </source>
</evidence>
<keyword evidence="3" id="KW-1185">Reference proteome</keyword>
<feature type="region of interest" description="Disordered" evidence="1">
    <location>
        <begin position="191"/>
        <end position="224"/>
    </location>
</feature>
<dbReference type="Gene3D" id="2.60.40.10">
    <property type="entry name" value="Immunoglobulins"/>
    <property type="match status" value="1"/>
</dbReference>
<evidence type="ECO:0000256" key="1">
    <source>
        <dbReference type="SAM" id="MobiDB-lite"/>
    </source>
</evidence>
<organism evidence="2 3">
    <name type="scientific">Daphnia magna</name>
    <dbReference type="NCBI Taxonomy" id="35525"/>
    <lineage>
        <taxon>Eukaryota</taxon>
        <taxon>Metazoa</taxon>
        <taxon>Ecdysozoa</taxon>
        <taxon>Arthropoda</taxon>
        <taxon>Crustacea</taxon>
        <taxon>Branchiopoda</taxon>
        <taxon>Diplostraca</taxon>
        <taxon>Cladocera</taxon>
        <taxon>Anomopoda</taxon>
        <taxon>Daphniidae</taxon>
        <taxon>Daphnia</taxon>
    </lineage>
</organism>
<reference evidence="2 3" key="1">
    <citation type="journal article" date="2023" name="Nucleic Acids Res.">
        <title>The hologenome of Daphnia magna reveals possible DNA methylation and microbiome-mediated evolution of the host genome.</title>
        <authorList>
            <person name="Chaturvedi A."/>
            <person name="Li X."/>
            <person name="Dhandapani V."/>
            <person name="Marshall H."/>
            <person name="Kissane S."/>
            <person name="Cuenca-Cambronero M."/>
            <person name="Asole G."/>
            <person name="Calvet F."/>
            <person name="Ruiz-Romero M."/>
            <person name="Marangio P."/>
            <person name="Guigo R."/>
            <person name="Rago D."/>
            <person name="Mirbahai L."/>
            <person name="Eastwood N."/>
            <person name="Colbourne J.K."/>
            <person name="Zhou J."/>
            <person name="Mallon E."/>
            <person name="Orsini L."/>
        </authorList>
    </citation>
    <scope>NUCLEOTIDE SEQUENCE [LARGE SCALE GENOMIC DNA]</scope>
    <source>
        <strain evidence="2">LRV0_1</strain>
    </source>
</reference>
<dbReference type="InterPro" id="IPR036179">
    <property type="entry name" value="Ig-like_dom_sf"/>
</dbReference>
<gene>
    <name evidence="2" type="ORF">OUZ56_012588</name>
</gene>
<feature type="region of interest" description="Disordered" evidence="1">
    <location>
        <begin position="140"/>
        <end position="174"/>
    </location>
</feature>
<evidence type="ECO:0008006" key="4">
    <source>
        <dbReference type="Google" id="ProtNLM"/>
    </source>
</evidence>
<sequence length="248" mass="27682">MTLPLGLFTVKIRGADPAAYFIKWFRDLALAGPSRPRGGDVLDHVSCYLDQKAKTVWIICLLDQKTSSHVTSKGKKAAVDYRPQAGLVATDMYLNIADMQPQDKVNYTCHCSNIYGTANWTISVEVVAMDAVQQRRMAQSSWSSELEEDEHENLENEDEFSSSPPETTTTRQTTIVQLSKTDTTTRKTIDANYRVTQETKRSDDDPPFLRQQKKASNKAGLPTSLTSKASANISSLFLLLLLINDNNE</sequence>
<dbReference type="InterPro" id="IPR013783">
    <property type="entry name" value="Ig-like_fold"/>
</dbReference>
<proteinExistence type="predicted"/>
<dbReference type="EMBL" id="JAOYFB010000002">
    <property type="protein sequence ID" value="KAK4007431.1"/>
    <property type="molecule type" value="Genomic_DNA"/>
</dbReference>
<evidence type="ECO:0000313" key="3">
    <source>
        <dbReference type="Proteomes" id="UP001234178"/>
    </source>
</evidence>
<name>A0ABQ9Z3G3_9CRUS</name>
<feature type="compositionally biased region" description="Acidic residues" evidence="1">
    <location>
        <begin position="145"/>
        <end position="160"/>
    </location>
</feature>
<comment type="caution">
    <text evidence="2">The sequence shown here is derived from an EMBL/GenBank/DDBJ whole genome shotgun (WGS) entry which is preliminary data.</text>
</comment>
<protein>
    <recommendedName>
        <fullName evidence="4">Ig-like domain-containing protein</fullName>
    </recommendedName>
</protein>
<dbReference type="Proteomes" id="UP001234178">
    <property type="component" value="Unassembled WGS sequence"/>
</dbReference>
<dbReference type="SUPFAM" id="SSF48726">
    <property type="entry name" value="Immunoglobulin"/>
    <property type="match status" value="1"/>
</dbReference>
<accession>A0ABQ9Z3G3</accession>